<dbReference type="EMBL" id="RKHR01000003">
    <property type="protein sequence ID" value="ROS04818.1"/>
    <property type="molecule type" value="Genomic_DNA"/>
</dbReference>
<keyword evidence="2" id="KW-0732">Signal</keyword>
<evidence type="ECO:0000256" key="1">
    <source>
        <dbReference type="SAM" id="Coils"/>
    </source>
</evidence>
<keyword evidence="1" id="KW-0175">Coiled coil</keyword>
<reference evidence="3 4" key="1">
    <citation type="submission" date="2018-11" db="EMBL/GenBank/DDBJ databases">
        <title>Genomic Encyclopedia of Type Strains, Phase IV (KMG-IV): sequencing the most valuable type-strain genomes for metagenomic binning, comparative biology and taxonomic classification.</title>
        <authorList>
            <person name="Goeker M."/>
        </authorList>
    </citation>
    <scope>NUCLEOTIDE SEQUENCE [LARGE SCALE GENOMIC DNA]</scope>
    <source>
        <strain evidence="3 4">DSM 100316</strain>
    </source>
</reference>
<evidence type="ECO:0000313" key="3">
    <source>
        <dbReference type="EMBL" id="ROS04818.1"/>
    </source>
</evidence>
<dbReference type="AlphaFoldDB" id="A0A3N2DYB8"/>
<evidence type="ECO:0008006" key="5">
    <source>
        <dbReference type="Google" id="ProtNLM"/>
    </source>
</evidence>
<name>A0A3N2DYB8_9GAMM</name>
<protein>
    <recommendedName>
        <fullName evidence="5">Septal ring factor EnvC (AmiA/AmiB activator)</fullName>
    </recommendedName>
</protein>
<sequence>MLKTSILTLTLCLSLLANSLSNADPLQAEKESIISNQQRIAELRTVNSDIDSNSNLLNSDLEKLNAQLPAVRGSYIKQQSTLKKVEQQQLETPNSASEGLVKNAGFKFYLAERKYKKLNNSIAQLDRQLSELKVARASNNSQIAALNSDIVLSKERIIKLQAEKEDQQQAVIAARKRQQQERLKAQQAQIAAEKEMKALKQKLLAAENKAKSTAQQVSPPVARPAFPDTTTQEQLQLAHKTEAIEAAEEVRPVLILDQATAKEAVEELDKLVENSSNRNKKINKILHVKTYHNKDLIKQSSHTMKYLGNEQYRAKVKARAGANKLIVGGNSWSIDMPRNQQRQSFDFVLDYRNPNKPILSAYNHKFAN</sequence>
<dbReference type="Proteomes" id="UP000275394">
    <property type="component" value="Unassembled WGS sequence"/>
</dbReference>
<accession>A0A3N2DYB8</accession>
<keyword evidence="4" id="KW-1185">Reference proteome</keyword>
<gene>
    <name evidence="3" type="ORF">EDC56_0331</name>
</gene>
<comment type="caution">
    <text evidence="3">The sequence shown here is derived from an EMBL/GenBank/DDBJ whole genome shotgun (WGS) entry which is preliminary data.</text>
</comment>
<organism evidence="3 4">
    <name type="scientific">Sinobacterium caligoides</name>
    <dbReference type="NCBI Taxonomy" id="933926"/>
    <lineage>
        <taxon>Bacteria</taxon>
        <taxon>Pseudomonadati</taxon>
        <taxon>Pseudomonadota</taxon>
        <taxon>Gammaproteobacteria</taxon>
        <taxon>Cellvibrionales</taxon>
        <taxon>Spongiibacteraceae</taxon>
        <taxon>Sinobacterium</taxon>
    </lineage>
</organism>
<evidence type="ECO:0000256" key="2">
    <source>
        <dbReference type="SAM" id="SignalP"/>
    </source>
</evidence>
<proteinExistence type="predicted"/>
<feature type="coiled-coil region" evidence="1">
    <location>
        <begin position="115"/>
        <end position="216"/>
    </location>
</feature>
<feature type="signal peptide" evidence="2">
    <location>
        <begin position="1"/>
        <end position="23"/>
    </location>
</feature>
<feature type="chain" id="PRO_5018129881" description="Septal ring factor EnvC (AmiA/AmiB activator)" evidence="2">
    <location>
        <begin position="24"/>
        <end position="368"/>
    </location>
</feature>
<dbReference type="RefSeq" id="WP_123710786.1">
    <property type="nucleotide sequence ID" value="NZ_RKHR01000003.1"/>
</dbReference>
<evidence type="ECO:0000313" key="4">
    <source>
        <dbReference type="Proteomes" id="UP000275394"/>
    </source>
</evidence>